<accession>A0ABU5SWB9</accession>
<protein>
    <submittedName>
        <fullName evidence="1">Uncharacterized protein</fullName>
    </submittedName>
</protein>
<organism evidence="1 2">
    <name type="scientific">Cyanobium gracile UHCC 0281</name>
    <dbReference type="NCBI Taxonomy" id="3110309"/>
    <lineage>
        <taxon>Bacteria</taxon>
        <taxon>Bacillati</taxon>
        <taxon>Cyanobacteriota</taxon>
        <taxon>Cyanophyceae</taxon>
        <taxon>Synechococcales</taxon>
        <taxon>Prochlorococcaceae</taxon>
        <taxon>Cyanobium</taxon>
    </lineage>
</organism>
<comment type="caution">
    <text evidence="1">The sequence shown here is derived from an EMBL/GenBank/DDBJ whole genome shotgun (WGS) entry which is preliminary data.</text>
</comment>
<reference evidence="1 2" key="1">
    <citation type="submission" date="2023-12" db="EMBL/GenBank/DDBJ databases">
        <title>Baltic Sea Cyanobacteria.</title>
        <authorList>
            <person name="Delbaje E."/>
            <person name="Fewer D.P."/>
            <person name="Shishido T.K."/>
        </authorList>
    </citation>
    <scope>NUCLEOTIDE SEQUENCE [LARGE SCALE GENOMIC DNA]</scope>
    <source>
        <strain evidence="1 2">UHCC 0281</strain>
    </source>
</reference>
<dbReference type="Proteomes" id="UP001302329">
    <property type="component" value="Unassembled WGS sequence"/>
</dbReference>
<sequence>MSPAGRPSLLPLTLAISLMGAPTLSLPVAAETRQLEFSFTPYRGDPQRQDRLPMVPGRVDLALNGFPLVDGEIAADEALVLFRERRISPGLVISTLGMGSLLRRGTNQLTLRFVPADPGPPYRGRWQWTAITDRITRTLGPEGEGLTNEGATGRQDLAAGGVLELSHPFEAPFAPDRPWHHLPAIGGLDAADLESLAALVGQRAASFTPPFTSAYGRLSQPGVANGTAMRKARCLERGYAAGLRVTPAAQDQLRYQGGSLPAVLVGGRDRPLFRLTFPRSLPETLGEDGSICLSIAVAVLFPPHLIGIRDGAGGWRWADP</sequence>
<evidence type="ECO:0000313" key="2">
    <source>
        <dbReference type="Proteomes" id="UP001302329"/>
    </source>
</evidence>
<dbReference type="RefSeq" id="WP_323356847.1">
    <property type="nucleotide sequence ID" value="NZ_JAYGHY010000027.1"/>
</dbReference>
<proteinExistence type="predicted"/>
<evidence type="ECO:0000313" key="1">
    <source>
        <dbReference type="EMBL" id="MEA5442808.1"/>
    </source>
</evidence>
<name>A0ABU5SWB9_9CYAN</name>
<gene>
    <name evidence="1" type="ORF">VB739_09615</name>
</gene>
<dbReference type="EMBL" id="JAYGHY010000027">
    <property type="protein sequence ID" value="MEA5442808.1"/>
    <property type="molecule type" value="Genomic_DNA"/>
</dbReference>
<keyword evidence="2" id="KW-1185">Reference proteome</keyword>